<feature type="transmembrane region" description="Helical" evidence="7">
    <location>
        <begin position="189"/>
        <end position="219"/>
    </location>
</feature>
<evidence type="ECO:0000313" key="8">
    <source>
        <dbReference type="EMBL" id="KAE8671141.1"/>
    </source>
</evidence>
<dbReference type="InterPro" id="IPR023271">
    <property type="entry name" value="Aquaporin-like"/>
</dbReference>
<feature type="transmembrane region" description="Helical" evidence="7">
    <location>
        <begin position="154"/>
        <end position="177"/>
    </location>
</feature>
<comment type="similarity">
    <text evidence="5">Belongs to the MIP/aquaporin (TC 1.A.8) family.</text>
</comment>
<dbReference type="InterPro" id="IPR000425">
    <property type="entry name" value="MIP"/>
</dbReference>
<keyword evidence="9" id="KW-1185">Reference proteome</keyword>
<gene>
    <name evidence="8" type="ORF">F3Y22_tig00111993pilonHSYRG00132</name>
</gene>
<dbReference type="PANTHER" id="PTHR47002">
    <property type="entry name" value="AQUAPORIN-LIKE"/>
    <property type="match status" value="1"/>
</dbReference>
<accession>A0A6A2X7C5</accession>
<feature type="region of interest" description="Disordered" evidence="6">
    <location>
        <begin position="1"/>
        <end position="28"/>
    </location>
</feature>
<feature type="transmembrane region" description="Helical" evidence="7">
    <location>
        <begin position="239"/>
        <end position="256"/>
    </location>
</feature>
<dbReference type="EMBL" id="VEPZ02001481">
    <property type="protein sequence ID" value="KAE8671141.1"/>
    <property type="molecule type" value="Genomic_DNA"/>
</dbReference>
<protein>
    <submittedName>
        <fullName evidence="8">Calcium-binding EF-hand family protein</fullName>
    </submittedName>
</protein>
<dbReference type="PANTHER" id="PTHR47002:SF6">
    <property type="entry name" value="X INTRINSIC PROTEIN"/>
    <property type="match status" value="1"/>
</dbReference>
<dbReference type="Gene3D" id="1.20.1080.10">
    <property type="entry name" value="Glycerol uptake facilitator protein"/>
    <property type="match status" value="1"/>
</dbReference>
<proteinExistence type="inferred from homology"/>
<organism evidence="8 9">
    <name type="scientific">Hibiscus syriacus</name>
    <name type="common">Rose of Sharon</name>
    <dbReference type="NCBI Taxonomy" id="106335"/>
    <lineage>
        <taxon>Eukaryota</taxon>
        <taxon>Viridiplantae</taxon>
        <taxon>Streptophyta</taxon>
        <taxon>Embryophyta</taxon>
        <taxon>Tracheophyta</taxon>
        <taxon>Spermatophyta</taxon>
        <taxon>Magnoliopsida</taxon>
        <taxon>eudicotyledons</taxon>
        <taxon>Gunneridae</taxon>
        <taxon>Pentapetalae</taxon>
        <taxon>rosids</taxon>
        <taxon>malvids</taxon>
        <taxon>Malvales</taxon>
        <taxon>Malvaceae</taxon>
        <taxon>Malvoideae</taxon>
        <taxon>Hibiscus</taxon>
    </lineage>
</organism>
<feature type="transmembrane region" description="Helical" evidence="7">
    <location>
        <begin position="53"/>
        <end position="73"/>
    </location>
</feature>
<evidence type="ECO:0000256" key="3">
    <source>
        <dbReference type="ARBA" id="ARBA00022989"/>
    </source>
</evidence>
<evidence type="ECO:0000256" key="6">
    <source>
        <dbReference type="SAM" id="MobiDB-lite"/>
    </source>
</evidence>
<feature type="transmembrane region" description="Helical" evidence="7">
    <location>
        <begin position="115"/>
        <end position="134"/>
    </location>
</feature>
<evidence type="ECO:0000256" key="4">
    <source>
        <dbReference type="ARBA" id="ARBA00023136"/>
    </source>
</evidence>
<keyword evidence="5" id="KW-0813">Transport</keyword>
<comment type="caution">
    <text evidence="8">The sequence shown here is derived from an EMBL/GenBank/DDBJ whole genome shotgun (WGS) entry which is preliminary data.</text>
</comment>
<dbReference type="SUPFAM" id="SSF81338">
    <property type="entry name" value="Aquaporin-like"/>
    <property type="match status" value="1"/>
</dbReference>
<dbReference type="GO" id="GO:0016020">
    <property type="term" value="C:membrane"/>
    <property type="evidence" value="ECO:0007669"/>
    <property type="project" value="UniProtKB-SubCell"/>
</dbReference>
<sequence>MDSIISSQSDLNLPTSSAQNHETTNPKERRSLKTKFFACIGAHEFSSPEIWKAALTELVATACLLFTLTASIFACLDSHDANPKLLVPVAVDTSPVFTFIAALKGFISPARAFTYISAQCVGSITGFLLLSSVINHEAAKKYFFGGCTIDGVSPGTALILEFFCTFVVLFVGVSIAFDKRRSKELGLSMVCAVVAGAMALEVFVSITVTGKVGCAGVGLNPAMCLGPSLLLGGSLWDGHWIFWIGPCFACVIYYGFTKGLPKEGLVWEDEERDFISLVAPSLCCSGPRSRTQPHGKINGNCESMNN</sequence>
<feature type="transmembrane region" description="Helical" evidence="7">
    <location>
        <begin position="85"/>
        <end position="103"/>
    </location>
</feature>
<comment type="subcellular location">
    <subcellularLocation>
        <location evidence="1">Membrane</location>
        <topology evidence="1">Multi-pass membrane protein</topology>
    </subcellularLocation>
</comment>
<dbReference type="PRINTS" id="PR00783">
    <property type="entry name" value="MINTRINSICP"/>
</dbReference>
<evidence type="ECO:0000256" key="7">
    <source>
        <dbReference type="SAM" id="Phobius"/>
    </source>
</evidence>
<keyword evidence="4 7" id="KW-0472">Membrane</keyword>
<keyword evidence="2 5" id="KW-0812">Transmembrane</keyword>
<dbReference type="AlphaFoldDB" id="A0A6A2X7C5"/>
<dbReference type="Proteomes" id="UP000436088">
    <property type="component" value="Unassembled WGS sequence"/>
</dbReference>
<evidence type="ECO:0000256" key="1">
    <source>
        <dbReference type="ARBA" id="ARBA00004141"/>
    </source>
</evidence>
<feature type="compositionally biased region" description="Polar residues" evidence="6">
    <location>
        <begin position="1"/>
        <end position="23"/>
    </location>
</feature>
<reference evidence="8" key="1">
    <citation type="submission" date="2019-09" db="EMBL/GenBank/DDBJ databases">
        <title>Draft genome information of white flower Hibiscus syriacus.</title>
        <authorList>
            <person name="Kim Y.-M."/>
        </authorList>
    </citation>
    <scope>NUCLEOTIDE SEQUENCE [LARGE SCALE GENOMIC DNA]</scope>
    <source>
        <strain evidence="8">YM2019G1</strain>
    </source>
</reference>
<dbReference type="GO" id="GO:0015267">
    <property type="term" value="F:channel activity"/>
    <property type="evidence" value="ECO:0007669"/>
    <property type="project" value="InterPro"/>
</dbReference>
<evidence type="ECO:0000256" key="5">
    <source>
        <dbReference type="RuleBase" id="RU000477"/>
    </source>
</evidence>
<keyword evidence="3 7" id="KW-1133">Transmembrane helix</keyword>
<name>A0A6A2X7C5_HIBSY</name>
<evidence type="ECO:0000313" key="9">
    <source>
        <dbReference type="Proteomes" id="UP000436088"/>
    </source>
</evidence>
<dbReference type="Pfam" id="PF00230">
    <property type="entry name" value="MIP"/>
    <property type="match status" value="1"/>
</dbReference>
<evidence type="ECO:0000256" key="2">
    <source>
        <dbReference type="ARBA" id="ARBA00022692"/>
    </source>
</evidence>